<dbReference type="AlphaFoldDB" id="A0A382FTT9"/>
<feature type="non-terminal residue" evidence="1">
    <location>
        <position position="1"/>
    </location>
</feature>
<reference evidence="1" key="1">
    <citation type="submission" date="2018-05" db="EMBL/GenBank/DDBJ databases">
        <authorList>
            <person name="Lanie J.A."/>
            <person name="Ng W.-L."/>
            <person name="Kazmierczak K.M."/>
            <person name="Andrzejewski T.M."/>
            <person name="Davidsen T.M."/>
            <person name="Wayne K.J."/>
            <person name="Tettelin H."/>
            <person name="Glass J.I."/>
            <person name="Rusch D."/>
            <person name="Podicherti R."/>
            <person name="Tsui H.-C.T."/>
            <person name="Winkler M.E."/>
        </authorList>
    </citation>
    <scope>NUCLEOTIDE SEQUENCE</scope>
</reference>
<organism evidence="1">
    <name type="scientific">marine metagenome</name>
    <dbReference type="NCBI Taxonomy" id="408172"/>
    <lineage>
        <taxon>unclassified sequences</taxon>
        <taxon>metagenomes</taxon>
        <taxon>ecological metagenomes</taxon>
    </lineage>
</organism>
<protein>
    <submittedName>
        <fullName evidence="1">Uncharacterized protein</fullName>
    </submittedName>
</protein>
<gene>
    <name evidence="1" type="ORF">METZ01_LOCUS218225</name>
</gene>
<evidence type="ECO:0000313" key="1">
    <source>
        <dbReference type="EMBL" id="SVB65371.1"/>
    </source>
</evidence>
<dbReference type="EMBL" id="UINC01051335">
    <property type="protein sequence ID" value="SVB65371.1"/>
    <property type="molecule type" value="Genomic_DNA"/>
</dbReference>
<accession>A0A382FTT9</accession>
<proteinExistence type="predicted"/>
<name>A0A382FTT9_9ZZZZ</name>
<feature type="non-terminal residue" evidence="1">
    <location>
        <position position="23"/>
    </location>
</feature>
<sequence>VGKTNLKWDGSQRFLQQSYNASL</sequence>